<dbReference type="OrthoDB" id="4744558at2759"/>
<gene>
    <name evidence="1" type="ORF">VFPPC_13465</name>
</gene>
<organism evidence="1 2">
    <name type="scientific">Pochonia chlamydosporia 170</name>
    <dbReference type="NCBI Taxonomy" id="1380566"/>
    <lineage>
        <taxon>Eukaryota</taxon>
        <taxon>Fungi</taxon>
        <taxon>Dikarya</taxon>
        <taxon>Ascomycota</taxon>
        <taxon>Pezizomycotina</taxon>
        <taxon>Sordariomycetes</taxon>
        <taxon>Hypocreomycetidae</taxon>
        <taxon>Hypocreales</taxon>
        <taxon>Clavicipitaceae</taxon>
        <taxon>Pochonia</taxon>
    </lineage>
</organism>
<sequence>MHLSTASYIAAAIAATCSSATASFVEKEAYLAKIAPVMVDRISKYRASKGSLTEAQVAVLEQAEKVVRNYDVDNITSLEIACNGAFSKDECRKILAGESNVASRAFYCNCSAESDYCPYMQRCMIGVTDCTFRPHSCGTLGLYTCTGVCRRA</sequence>
<comment type="caution">
    <text evidence="1">The sequence shown here is derived from an EMBL/GenBank/DDBJ whole genome shotgun (WGS) entry which is preliminary data.</text>
</comment>
<dbReference type="AlphaFoldDB" id="A0A179FZH5"/>
<dbReference type="KEGG" id="pchm:VFPPC_13465"/>
<dbReference type="Proteomes" id="UP000078397">
    <property type="component" value="Unassembled WGS sequence"/>
</dbReference>
<name>A0A179FZH5_METCM</name>
<keyword evidence="2" id="KW-1185">Reference proteome</keyword>
<dbReference type="NCBIfam" id="NF033852">
    <property type="entry name" value="fulvocin_rel"/>
    <property type="match status" value="1"/>
</dbReference>
<dbReference type="GeneID" id="28855236"/>
<evidence type="ECO:0000313" key="2">
    <source>
        <dbReference type="Proteomes" id="UP000078397"/>
    </source>
</evidence>
<dbReference type="EMBL" id="LSBJ02000002">
    <property type="protein sequence ID" value="OAQ71075.2"/>
    <property type="molecule type" value="Genomic_DNA"/>
</dbReference>
<proteinExistence type="predicted"/>
<reference evidence="1 2" key="1">
    <citation type="journal article" date="2016" name="PLoS Pathog.">
        <title>Biosynthesis of antibiotic leucinostatins in bio-control fungus Purpureocillium lilacinum and their inhibition on phytophthora revealed by genome mining.</title>
        <authorList>
            <person name="Wang G."/>
            <person name="Liu Z."/>
            <person name="Lin R."/>
            <person name="Li E."/>
            <person name="Mao Z."/>
            <person name="Ling J."/>
            <person name="Yang Y."/>
            <person name="Yin W.B."/>
            <person name="Xie B."/>
        </authorList>
    </citation>
    <scope>NUCLEOTIDE SEQUENCE [LARGE SCALE GENOMIC DNA]</scope>
    <source>
        <strain evidence="1">170</strain>
    </source>
</reference>
<dbReference type="RefSeq" id="XP_022284616.1">
    <property type="nucleotide sequence ID" value="XM_022428878.1"/>
</dbReference>
<protein>
    <submittedName>
        <fullName evidence="1">Uncharacterized protein</fullName>
    </submittedName>
</protein>
<accession>A0A179FZH5</accession>
<evidence type="ECO:0000313" key="1">
    <source>
        <dbReference type="EMBL" id="OAQ71075.2"/>
    </source>
</evidence>